<gene>
    <name evidence="2" type="ORF">FOZ60_008836</name>
</gene>
<feature type="compositionally biased region" description="Low complexity" evidence="1">
    <location>
        <begin position="79"/>
        <end position="88"/>
    </location>
</feature>
<dbReference type="AlphaFoldDB" id="A0A7J6NI91"/>
<proteinExistence type="predicted"/>
<organism evidence="2 3">
    <name type="scientific">Perkinsus olseni</name>
    <name type="common">Perkinsus atlanticus</name>
    <dbReference type="NCBI Taxonomy" id="32597"/>
    <lineage>
        <taxon>Eukaryota</taxon>
        <taxon>Sar</taxon>
        <taxon>Alveolata</taxon>
        <taxon>Perkinsozoa</taxon>
        <taxon>Perkinsea</taxon>
        <taxon>Perkinsida</taxon>
        <taxon>Perkinsidae</taxon>
        <taxon>Perkinsus</taxon>
    </lineage>
</organism>
<feature type="region of interest" description="Disordered" evidence="1">
    <location>
        <begin position="1"/>
        <end position="92"/>
    </location>
</feature>
<sequence>MRRERARKTRNRLYEAGVEGRRGQLTSAEPQRASAAEEQITEIAASRDRAQAGAAEAQGQLKSAEEQIAELTSSRDRAQAGAAEAQGQLKSAEEQITELTASRDRAQAEAAEAKGQLKSAEERITELTASRDRAQAEAAEAKGRLKSAEQQNEIHGIPTGSNFFKTAFDRLQLDEVALLSYRRDNYEVYYCGDHLACKKKWKLVHNGDHVAVFTAGEHGDILRQRNRTRHPRKIVSYIVDKASRWGKTASDIFNHLVEDFPDYVECGRITRNQVE</sequence>
<evidence type="ECO:0000313" key="3">
    <source>
        <dbReference type="Proteomes" id="UP000541610"/>
    </source>
</evidence>
<feature type="compositionally biased region" description="Low complexity" evidence="1">
    <location>
        <begin position="51"/>
        <end position="60"/>
    </location>
</feature>
<name>A0A7J6NI91_PEROL</name>
<feature type="compositionally biased region" description="Basic residues" evidence="1">
    <location>
        <begin position="1"/>
        <end position="11"/>
    </location>
</feature>
<accession>A0A7J6NI91</accession>
<dbReference type="OrthoDB" id="10505482at2759"/>
<dbReference type="Proteomes" id="UP000541610">
    <property type="component" value="Unassembled WGS sequence"/>
</dbReference>
<protein>
    <submittedName>
        <fullName evidence="2">Uncharacterized protein</fullName>
    </submittedName>
</protein>
<dbReference type="EMBL" id="JABANP010000355">
    <property type="protein sequence ID" value="KAF4683622.1"/>
    <property type="molecule type" value="Genomic_DNA"/>
</dbReference>
<evidence type="ECO:0000256" key="1">
    <source>
        <dbReference type="SAM" id="MobiDB-lite"/>
    </source>
</evidence>
<dbReference type="Gene3D" id="1.10.287.1490">
    <property type="match status" value="1"/>
</dbReference>
<evidence type="ECO:0000313" key="2">
    <source>
        <dbReference type="EMBL" id="KAF4683622.1"/>
    </source>
</evidence>
<reference evidence="2 3" key="1">
    <citation type="submission" date="2020-04" db="EMBL/GenBank/DDBJ databases">
        <title>Perkinsus olseni comparative genomics.</title>
        <authorList>
            <person name="Bogema D.R."/>
        </authorList>
    </citation>
    <scope>NUCLEOTIDE SEQUENCE [LARGE SCALE GENOMIC DNA]</scope>
    <source>
        <strain evidence="2">00978-12</strain>
    </source>
</reference>
<dbReference type="SUPFAM" id="SSF57997">
    <property type="entry name" value="Tropomyosin"/>
    <property type="match status" value="1"/>
</dbReference>
<comment type="caution">
    <text evidence="2">The sequence shown here is derived from an EMBL/GenBank/DDBJ whole genome shotgun (WGS) entry which is preliminary data.</text>
</comment>